<feature type="non-terminal residue" evidence="1">
    <location>
        <position position="1"/>
    </location>
</feature>
<organism evidence="1">
    <name type="scientific">Nothobranchius kuhntae</name>
    <name type="common">Beira killifish</name>
    <dbReference type="NCBI Taxonomy" id="321403"/>
    <lineage>
        <taxon>Eukaryota</taxon>
        <taxon>Metazoa</taxon>
        <taxon>Chordata</taxon>
        <taxon>Craniata</taxon>
        <taxon>Vertebrata</taxon>
        <taxon>Euteleostomi</taxon>
        <taxon>Actinopterygii</taxon>
        <taxon>Neopterygii</taxon>
        <taxon>Teleostei</taxon>
        <taxon>Neoteleostei</taxon>
        <taxon>Acanthomorphata</taxon>
        <taxon>Ovalentaria</taxon>
        <taxon>Atherinomorphae</taxon>
        <taxon>Cyprinodontiformes</taxon>
        <taxon>Nothobranchiidae</taxon>
        <taxon>Nothobranchius</taxon>
    </lineage>
</organism>
<accession>A0A1A8KW98</accession>
<protein>
    <submittedName>
        <fullName evidence="1">Uncharacterized protein</fullName>
    </submittedName>
</protein>
<dbReference type="AlphaFoldDB" id="A0A1A8KW98"/>
<name>A0A1A8KW98_NOTKU</name>
<reference evidence="1" key="2">
    <citation type="submission" date="2016-06" db="EMBL/GenBank/DDBJ databases">
        <title>The genome of a short-lived fish provides insights into sex chromosome evolution and the genetic control of aging.</title>
        <authorList>
            <person name="Reichwald K."/>
            <person name="Felder M."/>
            <person name="Petzold A."/>
            <person name="Koch P."/>
            <person name="Groth M."/>
            <person name="Platzer M."/>
        </authorList>
    </citation>
    <scope>NUCLEOTIDE SEQUENCE</scope>
    <source>
        <tissue evidence="1">Brain</tissue>
    </source>
</reference>
<gene>
    <name evidence="1" type="primary">SYNGAP1</name>
</gene>
<evidence type="ECO:0000313" key="1">
    <source>
        <dbReference type="EMBL" id="SBR36815.1"/>
    </source>
</evidence>
<sequence length="70" mass="7858">ETSIFIYTRMFLELHGFTALFLTVSMRRTAWLPALRLPSCSSLTVCVCLYISVSSEGFSMFLFCVCAVCS</sequence>
<reference evidence="1" key="1">
    <citation type="submission" date="2016-05" db="EMBL/GenBank/DDBJ databases">
        <authorList>
            <person name="Lavstsen T."/>
            <person name="Jespersen J.S."/>
        </authorList>
    </citation>
    <scope>NUCLEOTIDE SEQUENCE</scope>
    <source>
        <tissue evidence="1">Brain</tissue>
    </source>
</reference>
<dbReference type="EMBL" id="HAEE01016765">
    <property type="protein sequence ID" value="SBR36815.1"/>
    <property type="molecule type" value="Transcribed_RNA"/>
</dbReference>
<proteinExistence type="predicted"/>